<feature type="domain" description="Conjugative transposon TraJ C-terminal" evidence="2">
    <location>
        <begin position="155"/>
        <end position="293"/>
    </location>
</feature>
<dbReference type="EMBL" id="SIRS01000005">
    <property type="protein sequence ID" value="TBN14386.1"/>
    <property type="molecule type" value="Genomic_DNA"/>
</dbReference>
<feature type="transmembrane region" description="Helical" evidence="1">
    <location>
        <begin position="64"/>
        <end position="91"/>
    </location>
</feature>
<evidence type="ECO:0000313" key="3">
    <source>
        <dbReference type="EMBL" id="TBN14386.1"/>
    </source>
</evidence>
<dbReference type="AlphaFoldDB" id="A0A4Q9FMJ6"/>
<dbReference type="RefSeq" id="WP_130937507.1">
    <property type="nucleotide sequence ID" value="NZ_BMEE01000002.1"/>
</dbReference>
<reference evidence="3 4" key="1">
    <citation type="journal article" date="2015" name="Int. J. Syst. Evol. Microbiol.">
        <title>Hyunsoonleella pacifica sp. nov., isolated from seawater of South Pacific Gyre.</title>
        <authorList>
            <person name="Gao X."/>
            <person name="Zhang Z."/>
            <person name="Dai X."/>
            <person name="Zhang X.H."/>
        </authorList>
    </citation>
    <scope>NUCLEOTIDE SEQUENCE [LARGE SCALE GENOMIC DNA]</scope>
    <source>
        <strain evidence="3 4">SW033</strain>
    </source>
</reference>
<keyword evidence="1" id="KW-1133">Transmembrane helix</keyword>
<accession>A0A4Q9FMJ6</accession>
<protein>
    <recommendedName>
        <fullName evidence="2">Conjugative transposon TraJ C-terminal domain-containing protein</fullName>
    </recommendedName>
</protein>
<dbReference type="InterPro" id="IPR012424">
    <property type="entry name" value="Conjugative_transposon_TraJ_C"/>
</dbReference>
<sequence>MLQNRTDKGLREAANDIFDAYIVEAFEMVDPILNIGLQLAYIGIAIVALKTFMSEERRTDFFEYLKWVPLAIFLLMYKLVTRSILSFYLVIGNSLKSNDISWDVLQTKIFIAQTKALAEEGGTWSLIAMDSASLEAIVLSGLTSGITTFAAVISTVVFIGIKAMSIVYLFVLIIFGPLNIGLSFIPAFSDMWKAWVQKFMSVCLWVPMLYLIDNFMLRIMEKLIDSLLVGNGANLGMVLTSGLLVLMNLFVYLKAPALSNFIMQGMNVSANQLKDNTKHYTKKAAQTAMDAKTGGTTKAVRTLIQ</sequence>
<feature type="transmembrane region" description="Helical" evidence="1">
    <location>
        <begin position="136"/>
        <end position="159"/>
    </location>
</feature>
<dbReference type="OrthoDB" id="1172882at2"/>
<proteinExistence type="predicted"/>
<dbReference type="Proteomes" id="UP000292372">
    <property type="component" value="Unassembled WGS sequence"/>
</dbReference>
<feature type="transmembrane region" description="Helical" evidence="1">
    <location>
        <begin position="233"/>
        <end position="253"/>
    </location>
</feature>
<evidence type="ECO:0000256" key="1">
    <source>
        <dbReference type="SAM" id="Phobius"/>
    </source>
</evidence>
<comment type="caution">
    <text evidence="3">The sequence shown here is derived from an EMBL/GenBank/DDBJ whole genome shotgun (WGS) entry which is preliminary data.</text>
</comment>
<evidence type="ECO:0000313" key="4">
    <source>
        <dbReference type="Proteomes" id="UP000292372"/>
    </source>
</evidence>
<feature type="transmembrane region" description="Helical" evidence="1">
    <location>
        <begin position="32"/>
        <end position="52"/>
    </location>
</feature>
<feature type="transmembrane region" description="Helical" evidence="1">
    <location>
        <begin position="194"/>
        <end position="212"/>
    </location>
</feature>
<organism evidence="3 4">
    <name type="scientific">Hyunsoonleella pacifica</name>
    <dbReference type="NCBI Taxonomy" id="1080224"/>
    <lineage>
        <taxon>Bacteria</taxon>
        <taxon>Pseudomonadati</taxon>
        <taxon>Bacteroidota</taxon>
        <taxon>Flavobacteriia</taxon>
        <taxon>Flavobacteriales</taxon>
        <taxon>Flavobacteriaceae</taxon>
    </lineage>
</organism>
<dbReference type="Pfam" id="PF07863">
    <property type="entry name" value="CtnDOT_TraJ"/>
    <property type="match status" value="1"/>
</dbReference>
<feature type="transmembrane region" description="Helical" evidence="1">
    <location>
        <begin position="166"/>
        <end position="188"/>
    </location>
</feature>
<keyword evidence="4" id="KW-1185">Reference proteome</keyword>
<keyword evidence="1" id="KW-0472">Membrane</keyword>
<name>A0A4Q9FMJ6_9FLAO</name>
<gene>
    <name evidence="3" type="ORF">EYD46_12490</name>
</gene>
<evidence type="ECO:0000259" key="2">
    <source>
        <dbReference type="Pfam" id="PF07863"/>
    </source>
</evidence>
<keyword evidence="1" id="KW-0812">Transmembrane</keyword>